<dbReference type="EMBL" id="CP009508">
    <property type="protein sequence ID" value="AKB34794.1"/>
    <property type="molecule type" value="Genomic_DNA"/>
</dbReference>
<dbReference type="Proteomes" id="UP000033123">
    <property type="component" value="Chromosome"/>
</dbReference>
<dbReference type="PANTHER" id="PTHR30349">
    <property type="entry name" value="PHAGE INTEGRASE-RELATED"/>
    <property type="match status" value="1"/>
</dbReference>
<dbReference type="AlphaFoldDB" id="A0A0E3PJH0"/>
<dbReference type="Gene3D" id="1.10.443.10">
    <property type="entry name" value="Intergrase catalytic core"/>
    <property type="match status" value="1"/>
</dbReference>
<accession>A0A0E3PJH0</accession>
<gene>
    <name evidence="3" type="ORF">MSSAC_0204</name>
</gene>
<evidence type="ECO:0000313" key="4">
    <source>
        <dbReference type="Proteomes" id="UP000033123"/>
    </source>
</evidence>
<feature type="domain" description="Tyr recombinase" evidence="2">
    <location>
        <begin position="58"/>
        <end position="239"/>
    </location>
</feature>
<name>A0A0E3PJH0_9EURY</name>
<dbReference type="SUPFAM" id="SSF56349">
    <property type="entry name" value="DNA breaking-rejoining enzymes"/>
    <property type="match status" value="1"/>
</dbReference>
<dbReference type="GO" id="GO:0006310">
    <property type="term" value="P:DNA recombination"/>
    <property type="evidence" value="ECO:0007669"/>
    <property type="project" value="UniProtKB-KW"/>
</dbReference>
<evidence type="ECO:0000256" key="1">
    <source>
        <dbReference type="ARBA" id="ARBA00023172"/>
    </source>
</evidence>
<dbReference type="InterPro" id="IPR050090">
    <property type="entry name" value="Tyrosine_recombinase_XerCD"/>
</dbReference>
<dbReference type="KEGG" id="msj:MSSAC_0204"/>
<dbReference type="InterPro" id="IPR002104">
    <property type="entry name" value="Integrase_catalytic"/>
</dbReference>
<dbReference type="CDD" id="cd00397">
    <property type="entry name" value="DNA_BRE_C"/>
    <property type="match status" value="1"/>
</dbReference>
<dbReference type="InterPro" id="IPR011010">
    <property type="entry name" value="DNA_brk_join_enz"/>
</dbReference>
<protein>
    <submittedName>
        <fullName evidence="3">Site-specific recombinase</fullName>
    </submittedName>
</protein>
<dbReference type="GO" id="GO:0015074">
    <property type="term" value="P:DNA integration"/>
    <property type="evidence" value="ECO:0007669"/>
    <property type="project" value="InterPro"/>
</dbReference>
<dbReference type="InterPro" id="IPR013762">
    <property type="entry name" value="Integrase-like_cat_sf"/>
</dbReference>
<dbReference type="Pfam" id="PF00589">
    <property type="entry name" value="Phage_integrase"/>
    <property type="match status" value="1"/>
</dbReference>
<evidence type="ECO:0000259" key="2">
    <source>
        <dbReference type="PROSITE" id="PS51898"/>
    </source>
</evidence>
<organism evidence="3 4">
    <name type="scientific">Methanosarcina siciliae C2J</name>
    <dbReference type="NCBI Taxonomy" id="1434118"/>
    <lineage>
        <taxon>Archaea</taxon>
        <taxon>Methanobacteriati</taxon>
        <taxon>Methanobacteriota</taxon>
        <taxon>Stenosarchaea group</taxon>
        <taxon>Methanomicrobia</taxon>
        <taxon>Methanosarcinales</taxon>
        <taxon>Methanosarcinaceae</taxon>
        <taxon>Methanosarcina</taxon>
    </lineage>
</organism>
<dbReference type="STRING" id="1434118.MSSAC_0204"/>
<reference evidence="3 4" key="1">
    <citation type="submission" date="2014-07" db="EMBL/GenBank/DDBJ databases">
        <title>Methanogenic archaea and the global carbon cycle.</title>
        <authorList>
            <person name="Henriksen J.R."/>
            <person name="Luke J."/>
            <person name="Reinhart S."/>
            <person name="Benedict M.N."/>
            <person name="Youngblut N.D."/>
            <person name="Metcalf M.E."/>
            <person name="Whitaker R.J."/>
            <person name="Metcalf W.W."/>
        </authorList>
    </citation>
    <scope>NUCLEOTIDE SEQUENCE [LARGE SCALE GENOMIC DNA]</scope>
    <source>
        <strain evidence="3 4">C2J</strain>
    </source>
</reference>
<dbReference type="GO" id="GO:0003677">
    <property type="term" value="F:DNA binding"/>
    <property type="evidence" value="ECO:0007669"/>
    <property type="project" value="InterPro"/>
</dbReference>
<dbReference type="PROSITE" id="PS51898">
    <property type="entry name" value="TYR_RECOMBINASE"/>
    <property type="match status" value="1"/>
</dbReference>
<dbReference type="PANTHER" id="PTHR30349:SF92">
    <property type="entry name" value="SITE-SPECIFIC RECOMBINASE"/>
    <property type="match status" value="1"/>
</dbReference>
<sequence>MVHIRDEKEYTLSTCSNYFAALSTFYDFLEFERIVDRNIIPSFRKRYMRSYKKNHVPESRQLISVEDMGRLIDTPDILAYRVLILFLAKTGIRRNELIMLDRENLDLDNLTVYLKPTAKRSNRTVFFDLETKAFLEVYLDERTDKEKALFVGVQNGHRITRNQVYDVVAWEAFKIDLHDPKGRLDQKFGPHCCRHWYTTWLRRAGMSRPFIQELRGDARKEAIDVYDHIEKDELKEAYLQYIPKLGVKP</sequence>
<evidence type="ECO:0000313" key="3">
    <source>
        <dbReference type="EMBL" id="AKB34794.1"/>
    </source>
</evidence>
<keyword evidence="1" id="KW-0233">DNA recombination</keyword>
<dbReference type="HOGENOM" id="CLU_027562_15_0_2"/>
<dbReference type="PATRIC" id="fig|1434118.4.peg.281"/>
<proteinExistence type="predicted"/>